<evidence type="ECO:0008006" key="4">
    <source>
        <dbReference type="Google" id="ProtNLM"/>
    </source>
</evidence>
<evidence type="ECO:0000256" key="1">
    <source>
        <dbReference type="SAM" id="MobiDB-lite"/>
    </source>
</evidence>
<reference evidence="2 3" key="1">
    <citation type="journal article" date="2019" name="Int. J. Syst. Evol. Microbiol.">
        <title>The Global Catalogue of Microorganisms (GCM) 10K type strain sequencing project: providing services to taxonomists for standard genome sequencing and annotation.</title>
        <authorList>
            <consortium name="The Broad Institute Genomics Platform"/>
            <consortium name="The Broad Institute Genome Sequencing Center for Infectious Disease"/>
            <person name="Wu L."/>
            <person name="Ma J."/>
        </authorList>
    </citation>
    <scope>NUCLEOTIDE SEQUENCE [LARGE SCALE GENOMIC DNA]</scope>
    <source>
        <strain evidence="2 3">JCM 11896</strain>
    </source>
</reference>
<protein>
    <recommendedName>
        <fullName evidence="4">Antitoxin protein of toxin-antitoxin system</fullName>
    </recommendedName>
</protein>
<feature type="compositionally biased region" description="Pro residues" evidence="1">
    <location>
        <begin position="91"/>
        <end position="106"/>
    </location>
</feature>
<accession>A0ABN1YB86</accession>
<name>A0ABN1YB86_9PSEU</name>
<dbReference type="InterPro" id="IPR028037">
    <property type="entry name" value="Antitoxin_Rv0909/MT0933"/>
</dbReference>
<dbReference type="Pfam" id="PF14013">
    <property type="entry name" value="MT0933_antitox"/>
    <property type="match status" value="1"/>
</dbReference>
<evidence type="ECO:0000313" key="3">
    <source>
        <dbReference type="Proteomes" id="UP001501414"/>
    </source>
</evidence>
<sequence length="106" mass="11320">MRREPERATMAGMGFLDKAKDLLGKHDDKVDQALNKAGDAAKKKFAGNEQHIDTATKFARERTGSGDTTAQQGQQQPGQAPPPQGQQQPGQAPPPQGGQQPPPPQQ</sequence>
<gene>
    <name evidence="2" type="ORF">GCM10009613_62020</name>
</gene>
<organism evidence="2 3">
    <name type="scientific">Pseudonocardia kongjuensis</name>
    <dbReference type="NCBI Taxonomy" id="102227"/>
    <lineage>
        <taxon>Bacteria</taxon>
        <taxon>Bacillati</taxon>
        <taxon>Actinomycetota</taxon>
        <taxon>Actinomycetes</taxon>
        <taxon>Pseudonocardiales</taxon>
        <taxon>Pseudonocardiaceae</taxon>
        <taxon>Pseudonocardia</taxon>
    </lineage>
</organism>
<proteinExistence type="predicted"/>
<feature type="compositionally biased region" description="Basic and acidic residues" evidence="1">
    <location>
        <begin position="50"/>
        <end position="64"/>
    </location>
</feature>
<dbReference type="Proteomes" id="UP001501414">
    <property type="component" value="Unassembled WGS sequence"/>
</dbReference>
<dbReference type="EMBL" id="BAAAJK010000053">
    <property type="protein sequence ID" value="GAA1402295.1"/>
    <property type="molecule type" value="Genomic_DNA"/>
</dbReference>
<comment type="caution">
    <text evidence="2">The sequence shown here is derived from an EMBL/GenBank/DDBJ whole genome shotgun (WGS) entry which is preliminary data.</text>
</comment>
<feature type="region of interest" description="Disordered" evidence="1">
    <location>
        <begin position="41"/>
        <end position="106"/>
    </location>
</feature>
<evidence type="ECO:0000313" key="2">
    <source>
        <dbReference type="EMBL" id="GAA1402295.1"/>
    </source>
</evidence>
<keyword evidence="3" id="KW-1185">Reference proteome</keyword>